<dbReference type="GO" id="GO:0005783">
    <property type="term" value="C:endoplasmic reticulum"/>
    <property type="evidence" value="ECO:0007669"/>
    <property type="project" value="TreeGrafter"/>
</dbReference>
<organism evidence="7 8">
    <name type="scientific">Sphaeroforma arctica JP610</name>
    <dbReference type="NCBI Taxonomy" id="667725"/>
    <lineage>
        <taxon>Eukaryota</taxon>
        <taxon>Ichthyosporea</taxon>
        <taxon>Ichthyophonida</taxon>
        <taxon>Sphaeroforma</taxon>
    </lineage>
</organism>
<dbReference type="RefSeq" id="XP_014158271.1">
    <property type="nucleotide sequence ID" value="XM_014302796.1"/>
</dbReference>
<dbReference type="GO" id="GO:0004656">
    <property type="term" value="F:procollagen-proline 4-dioxygenase activity"/>
    <property type="evidence" value="ECO:0007669"/>
    <property type="project" value="TreeGrafter"/>
</dbReference>
<dbReference type="GO" id="GO:0005506">
    <property type="term" value="F:iron ion binding"/>
    <property type="evidence" value="ECO:0007669"/>
    <property type="project" value="InterPro"/>
</dbReference>
<dbReference type="InterPro" id="IPR044862">
    <property type="entry name" value="Pro_4_hyd_alph_FE2OG_OXY"/>
</dbReference>
<gene>
    <name evidence="7" type="ORF">SARC_03414</name>
</gene>
<evidence type="ECO:0000259" key="6">
    <source>
        <dbReference type="PROSITE" id="PS51471"/>
    </source>
</evidence>
<dbReference type="Proteomes" id="UP000054560">
    <property type="component" value="Unassembled WGS sequence"/>
</dbReference>
<evidence type="ECO:0000256" key="4">
    <source>
        <dbReference type="ARBA" id="ARBA00023002"/>
    </source>
</evidence>
<keyword evidence="2" id="KW-0479">Metal-binding</keyword>
<dbReference type="PANTHER" id="PTHR10869">
    <property type="entry name" value="PROLYL 4-HYDROXYLASE ALPHA SUBUNIT"/>
    <property type="match status" value="1"/>
</dbReference>
<dbReference type="GeneID" id="25903918"/>
<reference evidence="7 8" key="1">
    <citation type="submission" date="2011-02" db="EMBL/GenBank/DDBJ databases">
        <title>The Genome Sequence of Sphaeroforma arctica JP610.</title>
        <authorList>
            <consortium name="The Broad Institute Genome Sequencing Platform"/>
            <person name="Russ C."/>
            <person name="Cuomo C."/>
            <person name="Young S.K."/>
            <person name="Zeng Q."/>
            <person name="Gargeya S."/>
            <person name="Alvarado L."/>
            <person name="Berlin A."/>
            <person name="Chapman S.B."/>
            <person name="Chen Z."/>
            <person name="Freedman E."/>
            <person name="Gellesch M."/>
            <person name="Goldberg J."/>
            <person name="Griggs A."/>
            <person name="Gujja S."/>
            <person name="Heilman E."/>
            <person name="Heiman D."/>
            <person name="Howarth C."/>
            <person name="Mehta T."/>
            <person name="Neiman D."/>
            <person name="Pearson M."/>
            <person name="Roberts A."/>
            <person name="Saif S."/>
            <person name="Shea T."/>
            <person name="Shenoy N."/>
            <person name="Sisk P."/>
            <person name="Stolte C."/>
            <person name="Sykes S."/>
            <person name="White J."/>
            <person name="Yandava C."/>
            <person name="Burger G."/>
            <person name="Gray M.W."/>
            <person name="Holland P.W.H."/>
            <person name="King N."/>
            <person name="Lang F.B.F."/>
            <person name="Roger A.J."/>
            <person name="Ruiz-Trillo I."/>
            <person name="Haas B."/>
            <person name="Nusbaum C."/>
            <person name="Birren B."/>
        </authorList>
    </citation>
    <scope>NUCLEOTIDE SEQUENCE [LARGE SCALE GENOMIC DNA]</scope>
    <source>
        <strain evidence="7 8">JP610</strain>
    </source>
</reference>
<keyword evidence="4" id="KW-0560">Oxidoreductase</keyword>
<comment type="cofactor">
    <cofactor evidence="1">
        <name>L-ascorbate</name>
        <dbReference type="ChEBI" id="CHEBI:38290"/>
    </cofactor>
</comment>
<evidence type="ECO:0000256" key="3">
    <source>
        <dbReference type="ARBA" id="ARBA00022964"/>
    </source>
</evidence>
<evidence type="ECO:0000256" key="1">
    <source>
        <dbReference type="ARBA" id="ARBA00001961"/>
    </source>
</evidence>
<evidence type="ECO:0000256" key="5">
    <source>
        <dbReference type="ARBA" id="ARBA00023004"/>
    </source>
</evidence>
<dbReference type="PANTHER" id="PTHR10869:SF236">
    <property type="entry name" value="PROLYL 4-HYDROXYLASE ALPHA SUBUNIT DOMAIN-CONTAINING PROTEIN"/>
    <property type="match status" value="1"/>
</dbReference>
<keyword evidence="5" id="KW-0408">Iron</keyword>
<proteinExistence type="predicted"/>
<dbReference type="Gene3D" id="2.60.120.620">
    <property type="entry name" value="q2cbj1_9rhob like domain"/>
    <property type="match status" value="1"/>
</dbReference>
<keyword evidence="8" id="KW-1185">Reference proteome</keyword>
<dbReference type="PROSITE" id="PS51471">
    <property type="entry name" value="FE2OG_OXY"/>
    <property type="match status" value="1"/>
</dbReference>
<evidence type="ECO:0000256" key="2">
    <source>
        <dbReference type="ARBA" id="ARBA00022723"/>
    </source>
</evidence>
<keyword evidence="3" id="KW-0223">Dioxygenase</keyword>
<dbReference type="eggNOG" id="ENOG502QR14">
    <property type="taxonomic scope" value="Eukaryota"/>
</dbReference>
<dbReference type="SMART" id="SM00702">
    <property type="entry name" value="P4Hc"/>
    <property type="match status" value="1"/>
</dbReference>
<accession>A0A0L0G5Z2</accession>
<dbReference type="OrthoDB" id="69177at2759"/>
<protein>
    <recommendedName>
        <fullName evidence="6">Fe2OG dioxygenase domain-containing protein</fullName>
    </recommendedName>
</protein>
<name>A0A0L0G5Z2_9EUKA</name>
<dbReference type="EMBL" id="KQ241769">
    <property type="protein sequence ID" value="KNC84369.1"/>
    <property type="molecule type" value="Genomic_DNA"/>
</dbReference>
<dbReference type="InterPro" id="IPR006620">
    <property type="entry name" value="Pro_4_hyd_alph"/>
</dbReference>
<sequence length="255" mass="28810">MKKRNVKKAKDTWTVPQTLKQTTVVFVKCPPLIPEPRGYSKPVQLNMDKEYLYKDTIYTLTNFLSDSECAAWIEFGEREGFEASFQKQNRECAHRDNGRISIESESIAQAFFLRLNPSLPEKYGTRQLNSCNTNIRLYKYGPGQRFGRHVDESVVDSNGRKSVYTVLVYLNGHNEDNTSETPRSGDGADLEAINTLVGGETKFYRRHHGSAIACAVRPKKGQALLHGHGAQCLTHEGAEVKEGVKYLLRTDVMYA</sequence>
<dbReference type="Pfam" id="PF13640">
    <property type="entry name" value="2OG-FeII_Oxy_3"/>
    <property type="match status" value="1"/>
</dbReference>
<dbReference type="GO" id="GO:0031418">
    <property type="term" value="F:L-ascorbic acid binding"/>
    <property type="evidence" value="ECO:0007669"/>
    <property type="project" value="InterPro"/>
</dbReference>
<feature type="domain" description="Fe2OG dioxygenase" evidence="6">
    <location>
        <begin position="127"/>
        <end position="254"/>
    </location>
</feature>
<dbReference type="AlphaFoldDB" id="A0A0L0G5Z2"/>
<dbReference type="InterPro" id="IPR005123">
    <property type="entry name" value="Oxoglu/Fe-dep_dioxygenase_dom"/>
</dbReference>
<evidence type="ECO:0000313" key="7">
    <source>
        <dbReference type="EMBL" id="KNC84369.1"/>
    </source>
</evidence>
<dbReference type="InterPro" id="IPR045054">
    <property type="entry name" value="P4HA-like"/>
</dbReference>
<evidence type="ECO:0000313" key="8">
    <source>
        <dbReference type="Proteomes" id="UP000054560"/>
    </source>
</evidence>